<dbReference type="STRING" id="94208.A0A2S4L6M6"/>
<dbReference type="OrthoDB" id="249703at2759"/>
<dbReference type="AlphaFoldDB" id="A0A2S4L6M6"/>
<gene>
    <name evidence="1" type="ORF">TPAR_01735</name>
</gene>
<feature type="non-terminal residue" evidence="1">
    <location>
        <position position="1"/>
    </location>
</feature>
<evidence type="ECO:0000313" key="1">
    <source>
        <dbReference type="EMBL" id="POR38067.1"/>
    </source>
</evidence>
<sequence length="103" mass="11370">RDLARLGALFNDGLARFGGPFLAGAAFTAVDAFYAPAASRCETYGLELEGPAREHVKRLLGHRAVRAWIEQGIREAEREPYHEDDCVRGRKVLEDLAKTDASL</sequence>
<name>A0A2S4L6M6_9HYPO</name>
<evidence type="ECO:0008006" key="3">
    <source>
        <dbReference type="Google" id="ProtNLM"/>
    </source>
</evidence>
<dbReference type="SUPFAM" id="SSF47616">
    <property type="entry name" value="GST C-terminal domain-like"/>
    <property type="match status" value="1"/>
</dbReference>
<accession>A0A2S4L6M6</accession>
<dbReference type="Proteomes" id="UP000237481">
    <property type="component" value="Unassembled WGS sequence"/>
</dbReference>
<dbReference type="InterPro" id="IPR036282">
    <property type="entry name" value="Glutathione-S-Trfase_C_sf"/>
</dbReference>
<comment type="caution">
    <text evidence="1">The sequence shown here is derived from an EMBL/GenBank/DDBJ whole genome shotgun (WGS) entry which is preliminary data.</text>
</comment>
<keyword evidence="2" id="KW-1185">Reference proteome</keyword>
<reference evidence="1 2" key="1">
    <citation type="submission" date="2018-01" db="EMBL/GenBank/DDBJ databases">
        <title>Harnessing the power of phylogenomics to disentangle the directionality and signatures of interkingdom host jumping in the parasitic fungal genus Tolypocladium.</title>
        <authorList>
            <person name="Quandt C.A."/>
            <person name="Patterson W."/>
            <person name="Spatafora J.W."/>
        </authorList>
    </citation>
    <scope>NUCLEOTIDE SEQUENCE [LARGE SCALE GENOMIC DNA]</scope>
    <source>
        <strain evidence="1 2">NRBC 100945</strain>
    </source>
</reference>
<organism evidence="1 2">
    <name type="scientific">Tolypocladium paradoxum</name>
    <dbReference type="NCBI Taxonomy" id="94208"/>
    <lineage>
        <taxon>Eukaryota</taxon>
        <taxon>Fungi</taxon>
        <taxon>Dikarya</taxon>
        <taxon>Ascomycota</taxon>
        <taxon>Pezizomycotina</taxon>
        <taxon>Sordariomycetes</taxon>
        <taxon>Hypocreomycetidae</taxon>
        <taxon>Hypocreales</taxon>
        <taxon>Ophiocordycipitaceae</taxon>
        <taxon>Tolypocladium</taxon>
    </lineage>
</organism>
<dbReference type="EMBL" id="PKSG01000175">
    <property type="protein sequence ID" value="POR38067.1"/>
    <property type="molecule type" value="Genomic_DNA"/>
</dbReference>
<proteinExistence type="predicted"/>
<evidence type="ECO:0000313" key="2">
    <source>
        <dbReference type="Proteomes" id="UP000237481"/>
    </source>
</evidence>
<protein>
    <recommendedName>
        <fullName evidence="3">Glutathione S-transferase</fullName>
    </recommendedName>
</protein>
<dbReference type="Pfam" id="PF13410">
    <property type="entry name" value="GST_C_2"/>
    <property type="match status" value="1"/>
</dbReference>
<dbReference type="Gene3D" id="1.20.1050.10">
    <property type="match status" value="1"/>
</dbReference>